<dbReference type="EMBL" id="CADCVE010000044">
    <property type="protein sequence ID" value="CAA9454472.1"/>
    <property type="molecule type" value="Genomic_DNA"/>
</dbReference>
<dbReference type="SUPFAM" id="SSF51905">
    <property type="entry name" value="FAD/NAD(P)-binding domain"/>
    <property type="match status" value="1"/>
</dbReference>
<evidence type="ECO:0000313" key="3">
    <source>
        <dbReference type="EMBL" id="CAA9454472.1"/>
    </source>
</evidence>
<name>A0A6J4R3C7_9ACTN</name>
<dbReference type="InterPro" id="IPR050631">
    <property type="entry name" value="PheA/TfdB_FAD_monoxygenase"/>
</dbReference>
<dbReference type="Pfam" id="PF01494">
    <property type="entry name" value="FAD_binding_3"/>
    <property type="match status" value="1"/>
</dbReference>
<evidence type="ECO:0000259" key="2">
    <source>
        <dbReference type="Pfam" id="PF01494"/>
    </source>
</evidence>
<feature type="domain" description="FAD-binding" evidence="2">
    <location>
        <begin position="97"/>
        <end position="167"/>
    </location>
</feature>
<evidence type="ECO:0000256" key="1">
    <source>
        <dbReference type="ARBA" id="ARBA00023002"/>
    </source>
</evidence>
<reference evidence="3" key="1">
    <citation type="submission" date="2020-02" db="EMBL/GenBank/DDBJ databases">
        <authorList>
            <person name="Meier V. D."/>
        </authorList>
    </citation>
    <scope>NUCLEOTIDE SEQUENCE</scope>
    <source>
        <strain evidence="3">AVDCRST_MAG28</strain>
    </source>
</reference>
<keyword evidence="1" id="KW-0560">Oxidoreductase</keyword>
<dbReference type="PANTHER" id="PTHR43476:SF5">
    <property type="entry name" value="FAD-DEPENDENT MONOOXYGENASE"/>
    <property type="match status" value="1"/>
</dbReference>
<dbReference type="PANTHER" id="PTHR43476">
    <property type="entry name" value="3-(3-HYDROXY-PHENYL)PROPIONATE/3-HYDROXYCINNAMIC ACID HYDROXYLASE"/>
    <property type="match status" value="1"/>
</dbReference>
<gene>
    <name evidence="3" type="ORF">AVDCRST_MAG28-2215</name>
</gene>
<organism evidence="3">
    <name type="scientific">uncultured Rubrobacteraceae bacterium</name>
    <dbReference type="NCBI Taxonomy" id="349277"/>
    <lineage>
        <taxon>Bacteria</taxon>
        <taxon>Bacillati</taxon>
        <taxon>Actinomycetota</taxon>
        <taxon>Rubrobacteria</taxon>
        <taxon>Rubrobacterales</taxon>
        <taxon>Rubrobacteraceae</taxon>
        <taxon>environmental samples</taxon>
    </lineage>
</organism>
<dbReference type="InterPro" id="IPR002938">
    <property type="entry name" value="FAD-bd"/>
</dbReference>
<dbReference type="InterPro" id="IPR036188">
    <property type="entry name" value="FAD/NAD-bd_sf"/>
</dbReference>
<dbReference type="GO" id="GO:0071949">
    <property type="term" value="F:FAD binding"/>
    <property type="evidence" value="ECO:0007669"/>
    <property type="project" value="InterPro"/>
</dbReference>
<proteinExistence type="predicted"/>
<protein>
    <submittedName>
        <fullName evidence="3">2-polyprenyl-6-methoxyphenol hydroxylase and related FAD-dependent oxidoreductases</fullName>
    </submittedName>
</protein>
<accession>A0A6J4R3C7</accession>
<dbReference type="GO" id="GO:0016491">
    <property type="term" value="F:oxidoreductase activity"/>
    <property type="evidence" value="ECO:0007669"/>
    <property type="project" value="UniProtKB-KW"/>
</dbReference>
<dbReference type="Gene3D" id="3.50.50.60">
    <property type="entry name" value="FAD/NAD(P)-binding domain"/>
    <property type="match status" value="1"/>
</dbReference>
<sequence>MRTRTGLQLELLPEHYDVLWFKMPTPEAMREGCSFMIAVAAKQHPAICYTSWDGRLQYGLIMPKGSLKELYEKDWVSESLRSAPGWLAEHILAMRDEIEGPVKLNVLVGRSPRWTVPGILLLGDAAHPMSPVRAQGINLALRDAIVAANHLVPVLKNGVEPGALDAACQAVQAEREPEIMRAQKLQSREAAGQGDARFGSWRFEFAKRGARLLGRYRWAQNAWLGRQQDCASALRRSS</sequence>
<dbReference type="AlphaFoldDB" id="A0A6J4R3C7"/>